<evidence type="ECO:0000256" key="1">
    <source>
        <dbReference type="SAM" id="MobiDB-lite"/>
    </source>
</evidence>
<feature type="compositionally biased region" description="Basic and acidic residues" evidence="1">
    <location>
        <begin position="83"/>
        <end position="103"/>
    </location>
</feature>
<name>A0A0P0VNT6_ORYSJ</name>
<dbReference type="Gramene" id="Os02t0722450-00">
    <property type="protein sequence ID" value="Os02t0722450-00"/>
    <property type="gene ID" value="Os02g0722450"/>
</dbReference>
<reference evidence="2 3" key="3">
    <citation type="journal article" date="2013" name="Rice">
        <title>Improvement of the Oryza sativa Nipponbare reference genome using next generation sequence and optical map data.</title>
        <authorList>
            <person name="Kawahara Y."/>
            <person name="de la Bastide M."/>
            <person name="Hamilton J.P."/>
            <person name="Kanamori H."/>
            <person name="McCombie W.R."/>
            <person name="Ouyang S."/>
            <person name="Schwartz D.C."/>
            <person name="Tanaka T."/>
            <person name="Wu J."/>
            <person name="Zhou S."/>
            <person name="Childs K.L."/>
            <person name="Davidson R.M."/>
            <person name="Lin H."/>
            <person name="Quesada-Ocampo L."/>
            <person name="Vaillancourt B."/>
            <person name="Sakai H."/>
            <person name="Lee S.S."/>
            <person name="Kim J."/>
            <person name="Numa H."/>
            <person name="Itoh T."/>
            <person name="Buell C.R."/>
            <person name="Matsumoto T."/>
        </authorList>
    </citation>
    <scope>NUCLEOTIDE SEQUENCE [LARGE SCALE GENOMIC DNA]</scope>
    <source>
        <strain evidence="3">cv. Nipponbare</strain>
    </source>
</reference>
<protein>
    <submittedName>
        <fullName evidence="2">Os02g0722450 protein</fullName>
    </submittedName>
</protein>
<gene>
    <name evidence="2" type="ordered locus">Os02g0722450</name>
    <name evidence="2" type="ORF">OSNPB_020722450</name>
</gene>
<dbReference type="PaxDb" id="39947-A0A0P0VNT6"/>
<organism evidence="2 3">
    <name type="scientific">Oryza sativa subsp. japonica</name>
    <name type="common">Rice</name>
    <dbReference type="NCBI Taxonomy" id="39947"/>
    <lineage>
        <taxon>Eukaryota</taxon>
        <taxon>Viridiplantae</taxon>
        <taxon>Streptophyta</taxon>
        <taxon>Embryophyta</taxon>
        <taxon>Tracheophyta</taxon>
        <taxon>Spermatophyta</taxon>
        <taxon>Magnoliopsida</taxon>
        <taxon>Liliopsida</taxon>
        <taxon>Poales</taxon>
        <taxon>Poaceae</taxon>
        <taxon>BOP clade</taxon>
        <taxon>Oryzoideae</taxon>
        <taxon>Oryzeae</taxon>
        <taxon>Oryzinae</taxon>
        <taxon>Oryza</taxon>
        <taxon>Oryza sativa</taxon>
    </lineage>
</organism>
<reference evidence="2 3" key="2">
    <citation type="journal article" date="2013" name="Plant Cell Physiol.">
        <title>Rice Annotation Project Database (RAP-DB): an integrative and interactive database for rice genomics.</title>
        <authorList>
            <person name="Sakai H."/>
            <person name="Lee S.S."/>
            <person name="Tanaka T."/>
            <person name="Numa H."/>
            <person name="Kim J."/>
            <person name="Kawahara Y."/>
            <person name="Wakimoto H."/>
            <person name="Yang C.C."/>
            <person name="Iwamoto M."/>
            <person name="Abe T."/>
            <person name="Yamada Y."/>
            <person name="Muto A."/>
            <person name="Inokuchi H."/>
            <person name="Ikemura T."/>
            <person name="Matsumoto T."/>
            <person name="Sasaki T."/>
            <person name="Itoh T."/>
        </authorList>
    </citation>
    <scope>NUCLEOTIDE SEQUENCE [LARGE SCALE GENOMIC DNA]</scope>
    <source>
        <strain evidence="3">cv. Nipponbare</strain>
    </source>
</reference>
<feature type="compositionally biased region" description="Basic residues" evidence="1">
    <location>
        <begin position="56"/>
        <end position="72"/>
    </location>
</feature>
<keyword evidence="3" id="KW-1185">Reference proteome</keyword>
<proteinExistence type="predicted"/>
<dbReference type="eggNOG" id="ENOG502R4KY">
    <property type="taxonomic scope" value="Eukaryota"/>
</dbReference>
<dbReference type="EMBL" id="AP014958">
    <property type="protein sequence ID" value="BAS80666.1"/>
    <property type="molecule type" value="Genomic_DNA"/>
</dbReference>
<dbReference type="InParanoid" id="A0A0P0VNT6"/>
<feature type="compositionally biased region" description="Low complexity" evidence="1">
    <location>
        <begin position="32"/>
        <end position="46"/>
    </location>
</feature>
<sequence>MPAEEVDGDAEVGEVDEPVGLVEAEAGEEVTGRGVAEGRVAEAPAAEVEEGGHRDARPRRRPHRLALRRRRPQPCTNYLDFQQNRREGVGERDVPDRLRDSPHLLRRGHHGDPPDSSLDHSISYDFGDAEAEADEGVGEGHGRRQDGEPRHVMEARYLREHHLREPEHEHVVAVSADGARRVVPFPVVAVCLLNRPAKPIENVRVHC</sequence>
<evidence type="ECO:0000313" key="3">
    <source>
        <dbReference type="Proteomes" id="UP000059680"/>
    </source>
</evidence>
<feature type="compositionally biased region" description="Acidic residues" evidence="1">
    <location>
        <begin position="1"/>
        <end position="17"/>
    </location>
</feature>
<evidence type="ECO:0000313" key="2">
    <source>
        <dbReference type="EMBL" id="BAS80666.1"/>
    </source>
</evidence>
<dbReference type="FunCoup" id="A0A0P0VNT6">
    <property type="interactions" value="2"/>
</dbReference>
<feature type="region of interest" description="Disordered" evidence="1">
    <location>
        <begin position="1"/>
        <end position="122"/>
    </location>
</feature>
<dbReference type="AlphaFoldDB" id="A0A0P0VNT6"/>
<accession>A0A0P0VNT6</accession>
<dbReference type="Proteomes" id="UP000059680">
    <property type="component" value="Chromosome 2"/>
</dbReference>
<reference evidence="3" key="1">
    <citation type="journal article" date="2005" name="Nature">
        <title>The map-based sequence of the rice genome.</title>
        <authorList>
            <consortium name="International rice genome sequencing project (IRGSP)"/>
            <person name="Matsumoto T."/>
            <person name="Wu J."/>
            <person name="Kanamori H."/>
            <person name="Katayose Y."/>
            <person name="Fujisawa M."/>
            <person name="Namiki N."/>
            <person name="Mizuno H."/>
            <person name="Yamamoto K."/>
            <person name="Antonio B.A."/>
            <person name="Baba T."/>
            <person name="Sakata K."/>
            <person name="Nagamura Y."/>
            <person name="Aoki H."/>
            <person name="Arikawa K."/>
            <person name="Arita K."/>
            <person name="Bito T."/>
            <person name="Chiden Y."/>
            <person name="Fujitsuka N."/>
            <person name="Fukunaka R."/>
            <person name="Hamada M."/>
            <person name="Harada C."/>
            <person name="Hayashi A."/>
            <person name="Hijishita S."/>
            <person name="Honda M."/>
            <person name="Hosokawa S."/>
            <person name="Ichikawa Y."/>
            <person name="Idonuma A."/>
            <person name="Iijima M."/>
            <person name="Ikeda M."/>
            <person name="Ikeno M."/>
            <person name="Ito K."/>
            <person name="Ito S."/>
            <person name="Ito T."/>
            <person name="Ito Y."/>
            <person name="Ito Y."/>
            <person name="Iwabuchi A."/>
            <person name="Kamiya K."/>
            <person name="Karasawa W."/>
            <person name="Kurita K."/>
            <person name="Katagiri S."/>
            <person name="Kikuta A."/>
            <person name="Kobayashi H."/>
            <person name="Kobayashi N."/>
            <person name="Machita K."/>
            <person name="Maehara T."/>
            <person name="Masukawa M."/>
            <person name="Mizubayashi T."/>
            <person name="Mukai Y."/>
            <person name="Nagasaki H."/>
            <person name="Nagata Y."/>
            <person name="Naito S."/>
            <person name="Nakashima M."/>
            <person name="Nakama Y."/>
            <person name="Nakamichi Y."/>
            <person name="Nakamura M."/>
            <person name="Meguro A."/>
            <person name="Negishi M."/>
            <person name="Ohta I."/>
            <person name="Ohta T."/>
            <person name="Okamoto M."/>
            <person name="Ono N."/>
            <person name="Saji S."/>
            <person name="Sakaguchi M."/>
            <person name="Sakai K."/>
            <person name="Shibata M."/>
            <person name="Shimokawa T."/>
            <person name="Song J."/>
            <person name="Takazaki Y."/>
            <person name="Terasawa K."/>
            <person name="Tsugane M."/>
            <person name="Tsuji K."/>
            <person name="Ueda S."/>
            <person name="Waki K."/>
            <person name="Yamagata H."/>
            <person name="Yamamoto M."/>
            <person name="Yamamoto S."/>
            <person name="Yamane H."/>
            <person name="Yoshiki S."/>
            <person name="Yoshihara R."/>
            <person name="Yukawa K."/>
            <person name="Zhong H."/>
            <person name="Yano M."/>
            <person name="Yuan Q."/>
            <person name="Ouyang S."/>
            <person name="Liu J."/>
            <person name="Jones K.M."/>
            <person name="Gansberger K."/>
            <person name="Moffat K."/>
            <person name="Hill J."/>
            <person name="Bera J."/>
            <person name="Fadrosh D."/>
            <person name="Jin S."/>
            <person name="Johri S."/>
            <person name="Kim M."/>
            <person name="Overton L."/>
            <person name="Reardon M."/>
            <person name="Tsitrin T."/>
            <person name="Vuong H."/>
            <person name="Weaver B."/>
            <person name="Ciecko A."/>
            <person name="Tallon L."/>
            <person name="Jackson J."/>
            <person name="Pai G."/>
            <person name="Aken S.V."/>
            <person name="Utterback T."/>
            <person name="Reidmuller S."/>
            <person name="Feldblyum T."/>
            <person name="Hsiao J."/>
            <person name="Zismann V."/>
            <person name="Iobst S."/>
            <person name="de Vazeille A.R."/>
            <person name="Buell C.R."/>
            <person name="Ying K."/>
            <person name="Li Y."/>
            <person name="Lu T."/>
            <person name="Huang Y."/>
            <person name="Zhao Q."/>
            <person name="Feng Q."/>
            <person name="Zhang L."/>
            <person name="Zhu J."/>
            <person name="Weng Q."/>
            <person name="Mu J."/>
            <person name="Lu Y."/>
            <person name="Fan D."/>
            <person name="Liu Y."/>
            <person name="Guan J."/>
            <person name="Zhang Y."/>
            <person name="Yu S."/>
            <person name="Liu X."/>
            <person name="Zhang Y."/>
            <person name="Hong G."/>
            <person name="Han B."/>
            <person name="Choisne N."/>
            <person name="Demange N."/>
            <person name="Orjeda G."/>
            <person name="Samain S."/>
            <person name="Cattolico L."/>
            <person name="Pelletier E."/>
            <person name="Couloux A."/>
            <person name="Segurens B."/>
            <person name="Wincker P."/>
            <person name="D'Hont A."/>
            <person name="Scarpelli C."/>
            <person name="Weissenbach J."/>
            <person name="Salanoubat M."/>
            <person name="Quetier F."/>
            <person name="Yu Y."/>
            <person name="Kim H.R."/>
            <person name="Rambo T."/>
            <person name="Currie J."/>
            <person name="Collura K."/>
            <person name="Luo M."/>
            <person name="Yang T."/>
            <person name="Ammiraju J.S.S."/>
            <person name="Engler F."/>
            <person name="Soderlund C."/>
            <person name="Wing R.A."/>
            <person name="Palmer L.E."/>
            <person name="de la Bastide M."/>
            <person name="Spiegel L."/>
            <person name="Nascimento L."/>
            <person name="Zutavern T."/>
            <person name="O'Shaughnessy A."/>
            <person name="Dike S."/>
            <person name="Dedhia N."/>
            <person name="Preston R."/>
            <person name="Balija V."/>
            <person name="McCombie W.R."/>
            <person name="Chow T."/>
            <person name="Chen H."/>
            <person name="Chung M."/>
            <person name="Chen C."/>
            <person name="Shaw J."/>
            <person name="Wu H."/>
            <person name="Hsiao K."/>
            <person name="Chao Y."/>
            <person name="Chu M."/>
            <person name="Cheng C."/>
            <person name="Hour A."/>
            <person name="Lee P."/>
            <person name="Lin S."/>
            <person name="Lin Y."/>
            <person name="Liou J."/>
            <person name="Liu S."/>
            <person name="Hsing Y."/>
            <person name="Raghuvanshi S."/>
            <person name="Mohanty A."/>
            <person name="Bharti A.K."/>
            <person name="Gaur A."/>
            <person name="Gupta V."/>
            <person name="Kumar D."/>
            <person name="Ravi V."/>
            <person name="Vij S."/>
            <person name="Kapur A."/>
            <person name="Khurana P."/>
            <person name="Khurana P."/>
            <person name="Khurana J.P."/>
            <person name="Tyagi A.K."/>
            <person name="Gaikwad K."/>
            <person name="Singh A."/>
            <person name="Dalal V."/>
            <person name="Srivastava S."/>
            <person name="Dixit A."/>
            <person name="Pal A.K."/>
            <person name="Ghazi I.A."/>
            <person name="Yadav M."/>
            <person name="Pandit A."/>
            <person name="Bhargava A."/>
            <person name="Sureshbabu K."/>
            <person name="Batra K."/>
            <person name="Sharma T.R."/>
            <person name="Mohapatra T."/>
            <person name="Singh N.K."/>
            <person name="Messing J."/>
            <person name="Nelson A.B."/>
            <person name="Fuks G."/>
            <person name="Kavchok S."/>
            <person name="Keizer G."/>
            <person name="Linton E."/>
            <person name="Llaca V."/>
            <person name="Song R."/>
            <person name="Tanyolac B."/>
            <person name="Young S."/>
            <person name="Ho-Il K."/>
            <person name="Hahn J.H."/>
            <person name="Sangsakoo G."/>
            <person name="Vanavichit A."/>
            <person name="de Mattos Luiz.A.T."/>
            <person name="Zimmer P.D."/>
            <person name="Malone G."/>
            <person name="Dellagostin O."/>
            <person name="de Oliveira A.C."/>
            <person name="Bevan M."/>
            <person name="Bancroft I."/>
            <person name="Minx P."/>
            <person name="Cordum H."/>
            <person name="Wilson R."/>
            <person name="Cheng Z."/>
            <person name="Jin W."/>
            <person name="Jiang J."/>
            <person name="Leong S.A."/>
            <person name="Iwama H."/>
            <person name="Gojobori T."/>
            <person name="Itoh T."/>
            <person name="Niimura Y."/>
            <person name="Fujii Y."/>
            <person name="Habara T."/>
            <person name="Sakai H."/>
            <person name="Sato Y."/>
            <person name="Wilson G."/>
            <person name="Kumar K."/>
            <person name="McCouch S."/>
            <person name="Juretic N."/>
            <person name="Hoen D."/>
            <person name="Wright S."/>
            <person name="Bruskiewich R."/>
            <person name="Bureau T."/>
            <person name="Miyao A."/>
            <person name="Hirochika H."/>
            <person name="Nishikawa T."/>
            <person name="Kadowaki K."/>
            <person name="Sugiura M."/>
            <person name="Burr B."/>
            <person name="Sasaki T."/>
        </authorList>
    </citation>
    <scope>NUCLEOTIDE SEQUENCE [LARGE SCALE GENOMIC DNA]</scope>
    <source>
        <strain evidence="3">cv. Nipponbare</strain>
    </source>
</reference>